<dbReference type="SMART" id="SM00304">
    <property type="entry name" value="HAMP"/>
    <property type="match status" value="1"/>
</dbReference>
<dbReference type="Pfam" id="PF13487">
    <property type="entry name" value="HD_5"/>
    <property type="match status" value="1"/>
</dbReference>
<dbReference type="CDD" id="cd06225">
    <property type="entry name" value="HAMP"/>
    <property type="match status" value="1"/>
</dbReference>
<dbReference type="PANTHER" id="PTHR43155:SF2">
    <property type="entry name" value="CYCLIC DI-GMP PHOSPHODIESTERASE PA4108"/>
    <property type="match status" value="1"/>
</dbReference>
<dbReference type="InterPro" id="IPR029016">
    <property type="entry name" value="GAF-like_dom_sf"/>
</dbReference>
<feature type="chain" id="PRO_5002683457" evidence="2">
    <location>
        <begin position="33"/>
        <end position="710"/>
    </location>
</feature>
<dbReference type="GO" id="GO:0016787">
    <property type="term" value="F:hydrolase activity"/>
    <property type="evidence" value="ECO:0007669"/>
    <property type="project" value="UniProtKB-KW"/>
</dbReference>
<dbReference type="InterPro" id="IPR006675">
    <property type="entry name" value="HDIG_dom"/>
</dbReference>
<dbReference type="SMART" id="SM00065">
    <property type="entry name" value="GAF"/>
    <property type="match status" value="1"/>
</dbReference>
<dbReference type="PANTHER" id="PTHR43155">
    <property type="entry name" value="CYCLIC DI-GMP PHOSPHODIESTERASE PA4108-RELATED"/>
    <property type="match status" value="1"/>
</dbReference>
<accession>A5GEU2</accession>
<dbReference type="EMBL" id="CP000698">
    <property type="protein sequence ID" value="ABQ25947.1"/>
    <property type="molecule type" value="Genomic_DNA"/>
</dbReference>
<dbReference type="InterPro" id="IPR003607">
    <property type="entry name" value="HD/PDEase_dom"/>
</dbReference>
<keyword evidence="1" id="KW-0472">Membrane</keyword>
<dbReference type="Proteomes" id="UP000006695">
    <property type="component" value="Chromosome"/>
</dbReference>
<dbReference type="Pfam" id="PF00672">
    <property type="entry name" value="HAMP"/>
    <property type="match status" value="1"/>
</dbReference>
<dbReference type="GO" id="GO:0016020">
    <property type="term" value="C:membrane"/>
    <property type="evidence" value="ECO:0007669"/>
    <property type="project" value="InterPro"/>
</dbReference>
<evidence type="ECO:0000313" key="5">
    <source>
        <dbReference type="EMBL" id="ABQ25947.1"/>
    </source>
</evidence>
<dbReference type="CDD" id="cd00077">
    <property type="entry name" value="HDc"/>
    <property type="match status" value="1"/>
</dbReference>
<feature type="domain" description="HD-GYP" evidence="4">
    <location>
        <begin position="511"/>
        <end position="706"/>
    </location>
</feature>
<dbReference type="PROSITE" id="PS50885">
    <property type="entry name" value="HAMP"/>
    <property type="match status" value="1"/>
</dbReference>
<dbReference type="Pfam" id="PF01590">
    <property type="entry name" value="GAF"/>
    <property type="match status" value="1"/>
</dbReference>
<dbReference type="NCBIfam" id="TIGR00277">
    <property type="entry name" value="HDIG"/>
    <property type="match status" value="1"/>
</dbReference>
<name>A5GEU2_GEOUR</name>
<dbReference type="SUPFAM" id="SSF109604">
    <property type="entry name" value="HD-domain/PDEase-like"/>
    <property type="match status" value="1"/>
</dbReference>
<keyword evidence="6" id="KW-1185">Reference proteome</keyword>
<dbReference type="PROSITE" id="PS51832">
    <property type="entry name" value="HD_GYP"/>
    <property type="match status" value="1"/>
</dbReference>
<sequence length="710" mass="78199">MKRNFSFVRNRVARRMFSLFVACALLPVCALAAVSLWQVTDNSRNESLNLLKHTSKNIGMTINEILYRLQDELESLAHSGKEITRGGHGYRRDTGTGDPGKRFLALTIFAGQGGARNIFGPPCPYPPLTAAERKHIADGKVLFFLQDGRDGTGRMFMATALNKDDPGQSLLVGEINADYLWEIVGYTLPLGTNVCILGSGGKLLYSSLSPPGFITQVTAKLGQSSVGHFQGRHGGEKYLVSYWSLFLKYSFCAEPLTVVASQSTHDAFKSAGKFARTFYLVVFLTLLVVIFISSIQIRRNMVPLTVLRDGAQKISQGDFDHRVTVTSGDEFEKLAESFNDMTSHLKKHFQTLSEMGRIVRMILAGQNEEKIVDTVMANLRTVISCEWVCVSLTNPTIVDMAQSSYSLSVAGSQQGISAFSADEMAILQRAGEGFHVASGDQSFSMLIAPMAAEGARDCYLVPIFLKNVLSGVLTLGYRRTPEHIREDLLRGRQIADQIAVALENVRLIEELNLLNLGTIRALANAVDAKSPWTAGHSWRVTTVALNIGREMRLSETELETLQKGGLFHDIGKIGVPETILDKPGKLTDEEYAIIKKHPGIGAEIMGPIQAYHNLIPIVLQHHEWFNGQGYPHGLAGDAISLGARILAVADVYDALITDRPYRPGWEYSRVISYLEENSGSQFDPAVVQTVLKINDRMTLENAAVQYQLVI</sequence>
<evidence type="ECO:0000256" key="2">
    <source>
        <dbReference type="SAM" id="SignalP"/>
    </source>
</evidence>
<dbReference type="InterPro" id="IPR003660">
    <property type="entry name" value="HAMP_dom"/>
</dbReference>
<feature type="transmembrane region" description="Helical" evidence="1">
    <location>
        <begin position="278"/>
        <end position="297"/>
    </location>
</feature>
<evidence type="ECO:0000313" key="6">
    <source>
        <dbReference type="Proteomes" id="UP000006695"/>
    </source>
</evidence>
<dbReference type="OrthoDB" id="9769359at2"/>
<dbReference type="SUPFAM" id="SSF158472">
    <property type="entry name" value="HAMP domain-like"/>
    <property type="match status" value="1"/>
</dbReference>
<dbReference type="Gene3D" id="1.10.3210.10">
    <property type="entry name" value="Hypothetical protein af1432"/>
    <property type="match status" value="1"/>
</dbReference>
<feature type="domain" description="HAMP" evidence="3">
    <location>
        <begin position="298"/>
        <end position="350"/>
    </location>
</feature>
<dbReference type="InterPro" id="IPR003018">
    <property type="entry name" value="GAF"/>
</dbReference>
<evidence type="ECO:0000259" key="3">
    <source>
        <dbReference type="PROSITE" id="PS50885"/>
    </source>
</evidence>
<dbReference type="HOGENOM" id="CLU_023783_0_0_7"/>
<dbReference type="STRING" id="351605.Gura_1756"/>
<dbReference type="GO" id="GO:0007165">
    <property type="term" value="P:signal transduction"/>
    <property type="evidence" value="ECO:0007669"/>
    <property type="project" value="InterPro"/>
</dbReference>
<dbReference type="KEGG" id="gur:Gura_1756"/>
<organism evidence="5 6">
    <name type="scientific">Geotalea uraniireducens (strain Rf4)</name>
    <name type="common">Geobacter uraniireducens</name>
    <dbReference type="NCBI Taxonomy" id="351605"/>
    <lineage>
        <taxon>Bacteria</taxon>
        <taxon>Pseudomonadati</taxon>
        <taxon>Thermodesulfobacteriota</taxon>
        <taxon>Desulfuromonadia</taxon>
        <taxon>Geobacterales</taxon>
        <taxon>Geobacteraceae</taxon>
        <taxon>Geotalea</taxon>
    </lineage>
</organism>
<evidence type="ECO:0000256" key="1">
    <source>
        <dbReference type="SAM" id="Phobius"/>
    </source>
</evidence>
<keyword evidence="1" id="KW-0812">Transmembrane</keyword>
<reference evidence="5 6" key="1">
    <citation type="submission" date="2007-05" db="EMBL/GenBank/DDBJ databases">
        <title>Complete sequence of Geobacter uraniireducens Rf4.</title>
        <authorList>
            <consortium name="US DOE Joint Genome Institute"/>
            <person name="Copeland A."/>
            <person name="Lucas S."/>
            <person name="Lapidus A."/>
            <person name="Barry K."/>
            <person name="Detter J.C."/>
            <person name="Glavina del Rio T."/>
            <person name="Hammon N."/>
            <person name="Israni S."/>
            <person name="Dalin E."/>
            <person name="Tice H."/>
            <person name="Pitluck S."/>
            <person name="Chertkov O."/>
            <person name="Brettin T."/>
            <person name="Bruce D."/>
            <person name="Han C."/>
            <person name="Schmutz J."/>
            <person name="Larimer F."/>
            <person name="Land M."/>
            <person name="Hauser L."/>
            <person name="Kyrpides N."/>
            <person name="Mikhailova N."/>
            <person name="Shelobolina E."/>
            <person name="Aklujkar M."/>
            <person name="Lovley D."/>
            <person name="Richardson P."/>
        </authorList>
    </citation>
    <scope>NUCLEOTIDE SEQUENCE [LARGE SCALE GENOMIC DNA]</scope>
    <source>
        <strain evidence="5 6">Rf4</strain>
    </source>
</reference>
<evidence type="ECO:0000259" key="4">
    <source>
        <dbReference type="PROSITE" id="PS51832"/>
    </source>
</evidence>
<feature type="signal peptide" evidence="2">
    <location>
        <begin position="1"/>
        <end position="32"/>
    </location>
</feature>
<dbReference type="InterPro" id="IPR037522">
    <property type="entry name" value="HD_GYP_dom"/>
</dbReference>
<proteinExistence type="predicted"/>
<dbReference type="RefSeq" id="WP_011938653.1">
    <property type="nucleotide sequence ID" value="NC_009483.1"/>
</dbReference>
<keyword evidence="2" id="KW-0732">Signal</keyword>
<dbReference type="Gene3D" id="3.30.450.40">
    <property type="match status" value="1"/>
</dbReference>
<dbReference type="AlphaFoldDB" id="A5GEU2"/>
<keyword evidence="5" id="KW-0378">Hydrolase</keyword>
<keyword evidence="1" id="KW-1133">Transmembrane helix</keyword>
<gene>
    <name evidence="5" type="ordered locus">Gura_1756</name>
</gene>
<protein>
    <submittedName>
        <fullName evidence="5">Metal dependent phosphohydrolase</fullName>
    </submittedName>
</protein>
<dbReference type="SMART" id="SM00471">
    <property type="entry name" value="HDc"/>
    <property type="match status" value="1"/>
</dbReference>
<dbReference type="SUPFAM" id="SSF55781">
    <property type="entry name" value="GAF domain-like"/>
    <property type="match status" value="1"/>
</dbReference>
<dbReference type="Gene3D" id="6.10.340.10">
    <property type="match status" value="1"/>
</dbReference>